<dbReference type="Proteomes" id="UP000055136">
    <property type="component" value="Chromosome"/>
</dbReference>
<accession>A0A0S2TAC5</accession>
<dbReference type="SUPFAM" id="SSF49299">
    <property type="entry name" value="PKD domain"/>
    <property type="match status" value="1"/>
</dbReference>
<feature type="compositionally biased region" description="Acidic residues" evidence="1">
    <location>
        <begin position="367"/>
        <end position="376"/>
    </location>
</feature>
<dbReference type="InterPro" id="IPR013783">
    <property type="entry name" value="Ig-like_fold"/>
</dbReference>
<dbReference type="SUPFAM" id="SSF141072">
    <property type="entry name" value="CalX-like"/>
    <property type="match status" value="1"/>
</dbReference>
<evidence type="ECO:0000313" key="3">
    <source>
        <dbReference type="EMBL" id="ALP52065.1"/>
    </source>
</evidence>
<dbReference type="InterPro" id="IPR035986">
    <property type="entry name" value="PKD_dom_sf"/>
</dbReference>
<evidence type="ECO:0000256" key="2">
    <source>
        <dbReference type="SAM" id="SignalP"/>
    </source>
</evidence>
<keyword evidence="4" id="KW-1185">Reference proteome</keyword>
<feature type="signal peptide" evidence="2">
    <location>
        <begin position="1"/>
        <end position="28"/>
    </location>
</feature>
<evidence type="ECO:0000313" key="4">
    <source>
        <dbReference type="Proteomes" id="UP000055136"/>
    </source>
</evidence>
<gene>
    <name evidence="3" type="ORF">Tel_02305</name>
</gene>
<dbReference type="InterPro" id="IPR038081">
    <property type="entry name" value="CalX-like_sf"/>
</dbReference>
<name>A0A0S2TAC5_9GAMM</name>
<feature type="region of interest" description="Disordered" evidence="1">
    <location>
        <begin position="609"/>
        <end position="630"/>
    </location>
</feature>
<dbReference type="EMBL" id="CP013099">
    <property type="protein sequence ID" value="ALP52065.1"/>
    <property type="molecule type" value="Genomic_DNA"/>
</dbReference>
<dbReference type="Gene3D" id="2.60.40.2030">
    <property type="match status" value="1"/>
</dbReference>
<evidence type="ECO:0000256" key="1">
    <source>
        <dbReference type="SAM" id="MobiDB-lite"/>
    </source>
</evidence>
<dbReference type="STRING" id="1748243.Tel_02305"/>
<feature type="region of interest" description="Disordered" evidence="1">
    <location>
        <begin position="352"/>
        <end position="376"/>
    </location>
</feature>
<keyword evidence="2" id="KW-0732">Signal</keyword>
<dbReference type="AlphaFoldDB" id="A0A0S2TAC5"/>
<protein>
    <recommendedName>
        <fullName evidence="5">Calx-beta domain-containing protein</fullName>
    </recommendedName>
</protein>
<organism evidence="3 4">
    <name type="scientific">Candidatus Tenderia electrophaga</name>
    <dbReference type="NCBI Taxonomy" id="1748243"/>
    <lineage>
        <taxon>Bacteria</taxon>
        <taxon>Pseudomonadati</taxon>
        <taxon>Pseudomonadota</taxon>
        <taxon>Gammaproteobacteria</taxon>
        <taxon>Candidatus Tenderiales</taxon>
        <taxon>Candidatus Tenderiaceae</taxon>
        <taxon>Candidatus Tenderia</taxon>
    </lineage>
</organism>
<proteinExistence type="predicted"/>
<dbReference type="KEGG" id="tee:Tel_02305"/>
<feature type="chain" id="PRO_5006604880" description="Calx-beta domain-containing protein" evidence="2">
    <location>
        <begin position="29"/>
        <end position="670"/>
    </location>
</feature>
<evidence type="ECO:0008006" key="5">
    <source>
        <dbReference type="Google" id="ProtNLM"/>
    </source>
</evidence>
<dbReference type="Gene3D" id="2.60.40.10">
    <property type="entry name" value="Immunoglobulins"/>
    <property type="match status" value="1"/>
</dbReference>
<sequence>MQHPPTYRRPYVATLAVGLLAASTTISAAPLDNPPVLDTTAPSINTATLPALSYDTRRPALIPQFQDSAPPIENIPVPIEVSDTVDGNSATFSFSPEAEIGPLTPGRYILDWRATDLGFNETTASQTLDVKPRINLGPNQTAGEGGTALVTAYLSGPLPAAAGDFPITVPYTVSGTASGADHDAVNGSFTFANATQTSASINIHITSDGVNDAGETVIITIDDSAPLWPAQMIQGHTSSHEVLISESNHAPLAQLSASQNGKQTRAVITGDGPVTVTAADYDANGDGVNHDWSASDNALTPLTGTTGSSFEFDPQGLTPGFYTVRLTVSDANGGSSAYELLLAVLAQTPNLSSATDLDDDGTKDADEGLVDSDNDGIPDYLDANTNPALMQGFEPYVFDADVRRSQTLINDSITLTWEFSADGATPASNLIVYPLMIATRPGLSLNLGPTAFAAGKAYARLSTAQAEALRNAEVADGLASSDGQVLDLEITGLQQAGAGADIIVPQTAGIPPSQDGTLRFMVFSRDRVWEAFSSDVNNQIATDLKGNDFYCPDFADIDAANPYQGALVQGQECLLIRVQDGGPNDYDGAANGVIHFMGGIFIATDSTADQSDADSGTFTGSTSTSSETLGKLNLGTGDGGGALNWIMVLGLVLGHWLLRRPQYTLIPPKR</sequence>
<reference evidence="3" key="1">
    <citation type="submission" date="2015-10" db="EMBL/GenBank/DDBJ databases">
        <title>Description of Candidatus Tenderia electrophaga gen. nov, sp. nov., an Uncultivated Electroautotroph from a Biocathode Enrichment.</title>
        <authorList>
            <person name="Eddie B.J."/>
            <person name="Malanoski A.P."/>
            <person name="Wang Z."/>
            <person name="Hall R.J."/>
            <person name="Oh S.D."/>
            <person name="Heiner C."/>
            <person name="Lin B."/>
            <person name="Strycharz-Glaven S.M."/>
        </authorList>
    </citation>
    <scope>NUCLEOTIDE SEQUENCE [LARGE SCALE GENOMIC DNA]</scope>
    <source>
        <strain evidence="3">NRL1</strain>
    </source>
</reference>